<dbReference type="RefSeq" id="WP_379983363.1">
    <property type="nucleotide sequence ID" value="NZ_JADIKD010000012.1"/>
</dbReference>
<dbReference type="Gene3D" id="2.40.50.100">
    <property type="match status" value="1"/>
</dbReference>
<evidence type="ECO:0000313" key="5">
    <source>
        <dbReference type="EMBL" id="MFK2919011.1"/>
    </source>
</evidence>
<dbReference type="InterPro" id="IPR050739">
    <property type="entry name" value="MFP"/>
</dbReference>
<keyword evidence="6" id="KW-1185">Reference proteome</keyword>
<gene>
    <name evidence="5" type="ORF">ISS97_17200</name>
</gene>
<accession>A0ABW8KA22</accession>
<dbReference type="Proteomes" id="UP001620408">
    <property type="component" value="Unassembled WGS sequence"/>
</dbReference>
<reference evidence="5 6" key="1">
    <citation type="submission" date="2020-10" db="EMBL/GenBank/DDBJ databases">
        <title>Phylogeny of dyella-like bacteria.</title>
        <authorList>
            <person name="Fu J."/>
        </authorList>
    </citation>
    <scope>NUCLEOTIDE SEQUENCE [LARGE SCALE GENOMIC DNA]</scope>
    <source>
        <strain evidence="5 6">BB4</strain>
    </source>
</reference>
<keyword evidence="4" id="KW-0472">Membrane</keyword>
<dbReference type="PANTHER" id="PTHR30386:SF26">
    <property type="entry name" value="TRANSPORT PROTEIN COMB"/>
    <property type="match status" value="1"/>
</dbReference>
<sequence length="251" mass="27457">MSVSVLLSLLGMFAYRDTTLVQVEGVIVRHCHHWVVTSPVDGTVTQLPITTGGRVVAGQPLALVFGPPTPPSSFTPVRDERASPRLQLRHAPTDGIVAYTHVQPGQPVTAQQPLLTLWPAPSERIVAFVLPRSTITDFQPGDTVILRFPDQPTWHPQTGRIRDVGGGGSSPDDTTAMPLEPEAQVLVGLERDMPWSTTGRRTVRANVDVLVRRRHRWADLGVQALDWAAKELLHNLIRPITELPDAIEASA</sequence>
<comment type="subcellular location">
    <subcellularLocation>
        <location evidence="1">Membrane</location>
        <topology evidence="1">Single-pass membrane protein</topology>
    </subcellularLocation>
</comment>
<name>A0ABW8KA22_9GAMM</name>
<evidence type="ECO:0000256" key="4">
    <source>
        <dbReference type="ARBA" id="ARBA00023136"/>
    </source>
</evidence>
<protein>
    <submittedName>
        <fullName evidence="5">HlyD family efflux transporter periplasmic adaptor subunit</fullName>
    </submittedName>
</protein>
<comment type="caution">
    <text evidence="5">The sequence shown here is derived from an EMBL/GenBank/DDBJ whole genome shotgun (WGS) entry which is preliminary data.</text>
</comment>
<dbReference type="PANTHER" id="PTHR30386">
    <property type="entry name" value="MEMBRANE FUSION SUBUNIT OF EMRAB-TOLC MULTIDRUG EFFLUX PUMP"/>
    <property type="match status" value="1"/>
</dbReference>
<keyword evidence="3" id="KW-1133">Transmembrane helix</keyword>
<keyword evidence="2" id="KW-0812">Transmembrane</keyword>
<dbReference type="EMBL" id="JADIKD010000012">
    <property type="protein sequence ID" value="MFK2919011.1"/>
    <property type="molecule type" value="Genomic_DNA"/>
</dbReference>
<organism evidence="5 6">
    <name type="scientific">Dyella koreensis</name>
    <dbReference type="NCBI Taxonomy" id="311235"/>
    <lineage>
        <taxon>Bacteria</taxon>
        <taxon>Pseudomonadati</taxon>
        <taxon>Pseudomonadota</taxon>
        <taxon>Gammaproteobacteria</taxon>
        <taxon>Lysobacterales</taxon>
        <taxon>Rhodanobacteraceae</taxon>
        <taxon>Dyella</taxon>
    </lineage>
</organism>
<evidence type="ECO:0000256" key="3">
    <source>
        <dbReference type="ARBA" id="ARBA00022989"/>
    </source>
</evidence>
<evidence type="ECO:0000313" key="6">
    <source>
        <dbReference type="Proteomes" id="UP001620408"/>
    </source>
</evidence>
<proteinExistence type="predicted"/>
<evidence type="ECO:0000256" key="1">
    <source>
        <dbReference type="ARBA" id="ARBA00004167"/>
    </source>
</evidence>
<evidence type="ECO:0000256" key="2">
    <source>
        <dbReference type="ARBA" id="ARBA00022692"/>
    </source>
</evidence>